<evidence type="ECO:0000313" key="4">
    <source>
        <dbReference type="Proteomes" id="UP001596116"/>
    </source>
</evidence>
<evidence type="ECO:0000256" key="1">
    <source>
        <dbReference type="ARBA" id="ARBA00022842"/>
    </source>
</evidence>
<dbReference type="InterPro" id="IPR029044">
    <property type="entry name" value="Nucleotide-diphossugar_trans"/>
</dbReference>
<keyword evidence="1" id="KW-0460">Magnesium</keyword>
<dbReference type="Proteomes" id="UP001596116">
    <property type="component" value="Unassembled WGS sequence"/>
</dbReference>
<dbReference type="Pfam" id="PF12804">
    <property type="entry name" value="NTP_transf_3"/>
    <property type="match status" value="1"/>
</dbReference>
<proteinExistence type="predicted"/>
<keyword evidence="4" id="KW-1185">Reference proteome</keyword>
<dbReference type="EMBL" id="JBHPON010000001">
    <property type="protein sequence ID" value="MFC6035817.1"/>
    <property type="molecule type" value="Genomic_DNA"/>
</dbReference>
<feature type="domain" description="MobA-like NTP transferase" evidence="2">
    <location>
        <begin position="33"/>
        <end position="144"/>
    </location>
</feature>
<protein>
    <submittedName>
        <fullName evidence="3">NTP transferase domain-containing protein</fullName>
    </submittedName>
</protein>
<dbReference type="InterPro" id="IPR025877">
    <property type="entry name" value="MobA-like_NTP_Trfase"/>
</dbReference>
<comment type="caution">
    <text evidence="3">The sequence shown here is derived from an EMBL/GenBank/DDBJ whole genome shotgun (WGS) entry which is preliminary data.</text>
</comment>
<organism evidence="3 4">
    <name type="scientific">Hyphococcus aureus</name>
    <dbReference type="NCBI Taxonomy" id="2666033"/>
    <lineage>
        <taxon>Bacteria</taxon>
        <taxon>Pseudomonadati</taxon>
        <taxon>Pseudomonadota</taxon>
        <taxon>Alphaproteobacteria</taxon>
        <taxon>Parvularculales</taxon>
        <taxon>Parvularculaceae</taxon>
        <taxon>Hyphococcus</taxon>
    </lineage>
</organism>
<dbReference type="SUPFAM" id="SSF53448">
    <property type="entry name" value="Nucleotide-diphospho-sugar transferases"/>
    <property type="match status" value="1"/>
</dbReference>
<dbReference type="GO" id="GO:0016740">
    <property type="term" value="F:transferase activity"/>
    <property type="evidence" value="ECO:0007669"/>
    <property type="project" value="UniProtKB-KW"/>
</dbReference>
<dbReference type="Gene3D" id="3.90.550.10">
    <property type="entry name" value="Spore Coat Polysaccharide Biosynthesis Protein SpsA, Chain A"/>
    <property type="match status" value="1"/>
</dbReference>
<sequence length="271" mass="29480">MNKDDPRQFHFVIMAAQRAGVVNPVAAAAGVSHKCLVEIDGKSLLERTVAHIISSGLARRVSVSIENDAPLKSDAYIRGLMDAGFIRFVKSTDNLFDSVAAALSDDSDLPAIITTADNVLFSGEMYRYFAERADQSDASVALCNKEILLSKYPEGQPRFHRFKDGEYTNCNTFALMNRQAVRAAEVFRSGGQFLKSSPLRAIRTFGLVNAIAYKNAWHTLEGAFRVLSRKFGASIGVVEMPFPEAPIDVDNEQSLAVASRIIAETKAAGGA</sequence>
<dbReference type="RefSeq" id="WP_379878575.1">
    <property type="nucleotide sequence ID" value="NZ_JBHPON010000001.1"/>
</dbReference>
<reference evidence="3 4" key="1">
    <citation type="submission" date="2024-09" db="EMBL/GenBank/DDBJ databases">
        <authorList>
            <person name="Zhang Z.-H."/>
        </authorList>
    </citation>
    <scope>NUCLEOTIDE SEQUENCE [LARGE SCALE GENOMIC DNA]</scope>
    <source>
        <strain evidence="3 4">HHTR114</strain>
    </source>
</reference>
<evidence type="ECO:0000313" key="3">
    <source>
        <dbReference type="EMBL" id="MFC6035817.1"/>
    </source>
</evidence>
<name>A0ABW1KYZ6_9PROT</name>
<evidence type="ECO:0000259" key="2">
    <source>
        <dbReference type="Pfam" id="PF12804"/>
    </source>
</evidence>
<keyword evidence="3" id="KW-0808">Transferase</keyword>
<accession>A0ABW1KYZ6</accession>
<gene>
    <name evidence="3" type="ORF">ACFMB1_09700</name>
</gene>